<dbReference type="Proteomes" id="UP000008210">
    <property type="component" value="Plasmid megaplasmid pHG1"/>
</dbReference>
<protein>
    <submittedName>
        <fullName evidence="2 3">4-methylmuconolactone methylisomerase</fullName>
    </submittedName>
</protein>
<name>Q7WWV7_CUPNH</name>
<dbReference type="PATRIC" id="fig|381666.6.peg.316"/>
<geneLocation type="plasmid" evidence="5">
    <name>phg1</name>
</geneLocation>
<gene>
    <name evidence="2" type="primary">mmlI</name>
    <name evidence="2" type="ordered locus">PHG385</name>
    <name evidence="3" type="ORF">E6A55_34195</name>
</gene>
<dbReference type="Gene3D" id="3.30.70.100">
    <property type="match status" value="1"/>
</dbReference>
<dbReference type="InterPro" id="IPR011008">
    <property type="entry name" value="Dimeric_a/b-barrel"/>
</dbReference>
<dbReference type="RefSeq" id="WP_011154297.1">
    <property type="nucleotide sequence ID" value="NC_005241.1"/>
</dbReference>
<dbReference type="OrthoDB" id="6778120at2"/>
<organism evidence="2 4">
    <name type="scientific">Cupriavidus necator (strain ATCC 17699 / DSM 428 / KCTC 22496 / NCIMB 10442 / H16 / Stanier 337)</name>
    <name type="common">Ralstonia eutropha</name>
    <dbReference type="NCBI Taxonomy" id="381666"/>
    <lineage>
        <taxon>Bacteria</taxon>
        <taxon>Pseudomonadati</taxon>
        <taxon>Pseudomonadota</taxon>
        <taxon>Betaproteobacteria</taxon>
        <taxon>Burkholderiales</taxon>
        <taxon>Burkholderiaceae</taxon>
        <taxon>Cupriavidus</taxon>
    </lineage>
</organism>
<evidence type="ECO:0000313" key="3">
    <source>
        <dbReference type="EMBL" id="QCC05602.1"/>
    </source>
</evidence>
<accession>Q7WWV7</accession>
<dbReference type="GO" id="GO:0016853">
    <property type="term" value="F:isomerase activity"/>
    <property type="evidence" value="ECO:0007669"/>
    <property type="project" value="UniProtKB-KW"/>
</dbReference>
<evidence type="ECO:0000313" key="5">
    <source>
        <dbReference type="Proteomes" id="UP000296079"/>
    </source>
</evidence>
<dbReference type="InterPro" id="IPR018566">
    <property type="entry name" value="MeMu_Me-Isoase"/>
</dbReference>
<dbReference type="KEGG" id="reh:PHG385"/>
<dbReference type="eggNOG" id="ENOG50341WQ">
    <property type="taxonomic scope" value="Bacteria"/>
</dbReference>
<evidence type="ECO:0000313" key="4">
    <source>
        <dbReference type="Proteomes" id="UP000008210"/>
    </source>
</evidence>
<keyword evidence="2" id="KW-0413">Isomerase</keyword>
<reference evidence="2 4" key="1">
    <citation type="journal article" date="2003" name="J. Mol. Biol.">
        <title>Complete nucleotide sequence of pHG1: a Ralstonia eutropha H16 megaplasmid encoding key enzymes of H(2)-based lithoautotrophy and anaerobiosis.</title>
        <authorList>
            <person name="Schwartz E."/>
            <person name="Henne A."/>
            <person name="Cramm R."/>
            <person name="Eitinger T."/>
            <person name="Friedrich B."/>
            <person name="Gottschalk G."/>
        </authorList>
    </citation>
    <scope>NUCLEOTIDE SEQUENCE [LARGE SCALE GENOMIC DNA]</scope>
    <source>
        <strain evidence="4">ATCC 17699 / DSM 428 / KCTC 22496 / NCIMB 10442 / H16 / Stanier 337</strain>
        <strain evidence="2">H16</strain>
        <plasmid evidence="2 4">megaplasmid pHG1</plasmid>
    </source>
</reference>
<dbReference type="HOGENOM" id="CLU_2204386_0_0_4"/>
<dbReference type="AlphaFoldDB" id="Q7WWV7"/>
<evidence type="ECO:0000259" key="1">
    <source>
        <dbReference type="Pfam" id="PF09448"/>
    </source>
</evidence>
<proteinExistence type="predicted"/>
<sequence length="113" mass="13024">MIRMLYLLVKPEGMTDEAFRAECLRHYEMSHDVPGLHRYEVRLVAGQPTDTHVPFFDIGHVDAIGECWFENEADYDRYMASDIRKAWFEHGKTFIGRLKPFRTASVVGQSSAG</sequence>
<dbReference type="Pfam" id="PF09448">
    <property type="entry name" value="MmlI"/>
    <property type="match status" value="1"/>
</dbReference>
<evidence type="ECO:0000313" key="2">
    <source>
        <dbReference type="EMBL" id="AAP86134.1"/>
    </source>
</evidence>
<dbReference type="EMBL" id="CP039289">
    <property type="protein sequence ID" value="QCC05602.1"/>
    <property type="molecule type" value="Genomic_DNA"/>
</dbReference>
<dbReference type="SUPFAM" id="SSF54909">
    <property type="entry name" value="Dimeric alpha+beta barrel"/>
    <property type="match status" value="1"/>
</dbReference>
<reference evidence="3 5" key="2">
    <citation type="submission" date="2019-04" db="EMBL/GenBank/DDBJ databases">
        <title>Long-read de novo sequencing of Cupriavidus necator H16.</title>
        <authorList>
            <person name="Little G.T."/>
            <person name="Ehsaan M."/>
            <person name="Arenas-Lopez C."/>
            <person name="Jawed K."/>
            <person name="Winzer K."/>
            <person name="Kovacs K."/>
            <person name="Malys N."/>
            <person name="Minton N.P."/>
        </authorList>
    </citation>
    <scope>NUCLEOTIDE SEQUENCE [LARGE SCALE GENOMIC DNA]</scope>
    <source>
        <strain evidence="3 5">H16</strain>
        <plasmid evidence="5">phg1</plasmid>
        <plasmid evidence="3">pHG1</plasmid>
    </source>
</reference>
<dbReference type="Proteomes" id="UP000296079">
    <property type="component" value="Plasmid pHG1"/>
</dbReference>
<keyword evidence="4" id="KW-1185">Reference proteome</keyword>
<geneLocation type="plasmid" evidence="3">
    <name>pHG1</name>
</geneLocation>
<feature type="domain" description="4-Methylmuconolactone methyl-isomerase" evidence="1">
    <location>
        <begin position="1"/>
        <end position="109"/>
    </location>
</feature>
<dbReference type="EMBL" id="AY305378">
    <property type="protein sequence ID" value="AAP86134.1"/>
    <property type="molecule type" value="Genomic_DNA"/>
</dbReference>
<keyword evidence="2" id="KW-0614">Plasmid</keyword>
<geneLocation type="plasmid" evidence="2 4">
    <name>megaplasmid pHG1</name>
</geneLocation>